<evidence type="ECO:0000313" key="3">
    <source>
        <dbReference type="Proteomes" id="UP000481947"/>
    </source>
</evidence>
<proteinExistence type="predicted"/>
<evidence type="ECO:0000256" key="1">
    <source>
        <dbReference type="SAM" id="SignalP"/>
    </source>
</evidence>
<name>A0A7C9J389_9BURK</name>
<dbReference type="PROSITE" id="PS51257">
    <property type="entry name" value="PROKAR_LIPOPROTEIN"/>
    <property type="match status" value="1"/>
</dbReference>
<gene>
    <name evidence="2" type="ORF">F5985_09890</name>
</gene>
<keyword evidence="1" id="KW-0732">Signal</keyword>
<feature type="chain" id="PRO_5028813688" description="Lipoprotein" evidence="1">
    <location>
        <begin position="26"/>
        <end position="156"/>
    </location>
</feature>
<dbReference type="Proteomes" id="UP000481947">
    <property type="component" value="Unassembled WGS sequence"/>
</dbReference>
<dbReference type="EMBL" id="VYSB01000009">
    <property type="protein sequence ID" value="MYZ52435.1"/>
    <property type="molecule type" value="Genomic_DNA"/>
</dbReference>
<sequence>MRISKFSCPLIFLATFLAGCTTSPAPVVPHGQPISSTPDLSPYAHIELYAQNAGSAEPPLQMRSKFLVSSAQFEVSQLDGSPVGRLHVQPEACRDDPSPYCERRFTISGRLQAMNANLSCIVQVRNDSNVAYWSQTLSGLCQSQYGRVYTLQMFAR</sequence>
<dbReference type="AlphaFoldDB" id="A0A7C9J389"/>
<dbReference type="RefSeq" id="WP_161125278.1">
    <property type="nucleotide sequence ID" value="NZ_VYSB01000009.1"/>
</dbReference>
<evidence type="ECO:0008006" key="4">
    <source>
        <dbReference type="Google" id="ProtNLM"/>
    </source>
</evidence>
<organism evidence="2 3">
    <name type="scientific">Malikia spinosa</name>
    <dbReference type="NCBI Taxonomy" id="86180"/>
    <lineage>
        <taxon>Bacteria</taxon>
        <taxon>Pseudomonadati</taxon>
        <taxon>Pseudomonadota</taxon>
        <taxon>Betaproteobacteria</taxon>
        <taxon>Burkholderiales</taxon>
        <taxon>Comamonadaceae</taxon>
        <taxon>Malikia</taxon>
    </lineage>
</organism>
<accession>A0A7C9J389</accession>
<evidence type="ECO:0000313" key="2">
    <source>
        <dbReference type="EMBL" id="MYZ52435.1"/>
    </source>
</evidence>
<protein>
    <recommendedName>
        <fullName evidence="4">Lipoprotein</fullName>
    </recommendedName>
</protein>
<comment type="caution">
    <text evidence="2">The sequence shown here is derived from an EMBL/GenBank/DDBJ whole genome shotgun (WGS) entry which is preliminary data.</text>
</comment>
<feature type="signal peptide" evidence="1">
    <location>
        <begin position="1"/>
        <end position="25"/>
    </location>
</feature>
<reference evidence="2 3" key="1">
    <citation type="submission" date="2019-09" db="EMBL/GenBank/DDBJ databases">
        <title>Identification of Malikia spinosa a prominent benzene-, toluene-, and ethylbenzene-degrading bacterium: enrichment, isolation and whole genome sequencing.</title>
        <authorList>
            <person name="Tancsics A."/>
            <person name="Revesz F."/>
            <person name="Kriszt B."/>
        </authorList>
    </citation>
    <scope>NUCLEOTIDE SEQUENCE [LARGE SCALE GENOMIC DNA]</scope>
    <source>
        <strain evidence="2 3">AB6</strain>
    </source>
</reference>